<evidence type="ECO:0000313" key="4">
    <source>
        <dbReference type="Proteomes" id="UP000258309"/>
    </source>
</evidence>
<dbReference type="PROSITE" id="PS00893">
    <property type="entry name" value="NUDIX_BOX"/>
    <property type="match status" value="1"/>
</dbReference>
<dbReference type="CDD" id="cd02883">
    <property type="entry name" value="NUDIX_Hydrolase"/>
    <property type="match status" value="1"/>
</dbReference>
<proteinExistence type="predicted"/>
<name>A0A3E2HDS5_SCYLI</name>
<feature type="non-terminal residue" evidence="3">
    <location>
        <position position="195"/>
    </location>
</feature>
<organism evidence="3 4">
    <name type="scientific">Scytalidium lignicola</name>
    <name type="common">Hyphomycete</name>
    <dbReference type="NCBI Taxonomy" id="5539"/>
    <lineage>
        <taxon>Eukaryota</taxon>
        <taxon>Fungi</taxon>
        <taxon>Dikarya</taxon>
        <taxon>Ascomycota</taxon>
        <taxon>Pezizomycotina</taxon>
        <taxon>Leotiomycetes</taxon>
        <taxon>Leotiomycetes incertae sedis</taxon>
        <taxon>Scytalidium</taxon>
    </lineage>
</organism>
<dbReference type="InterPro" id="IPR015797">
    <property type="entry name" value="NUDIX_hydrolase-like_dom_sf"/>
</dbReference>
<dbReference type="PANTHER" id="PTHR43736:SF1">
    <property type="entry name" value="DIHYDRONEOPTERIN TRIPHOSPHATE DIPHOSPHATASE"/>
    <property type="match status" value="1"/>
</dbReference>
<sequence>MPETGSSHNSISNFTSHPSTSPFTVSCQTYISIHPDIKCKYIATGSLVFDNFNSTTPRLLLLQRSKSDSMPGRWETPGGGCDDEDESILHAVTRELWEEAGLKASNIGPLVGKPHFFVSQSGKQICKFNFLVQVEQGTEGKLEVKLDPAEHQRFVWASENEVRAKKVGDLDLEFTTKETEETVLEGFKVKRVESG</sequence>
<dbReference type="OMA" id="DSLPGYW"/>
<reference evidence="3 4" key="1">
    <citation type="submission" date="2018-05" db="EMBL/GenBank/DDBJ databases">
        <title>Draft genome sequence of Scytalidium lignicola DSM 105466, a ubiquitous saprotrophic fungus.</title>
        <authorList>
            <person name="Buettner E."/>
            <person name="Gebauer A.M."/>
            <person name="Hofrichter M."/>
            <person name="Liers C."/>
            <person name="Kellner H."/>
        </authorList>
    </citation>
    <scope>NUCLEOTIDE SEQUENCE [LARGE SCALE GENOMIC DNA]</scope>
    <source>
        <strain evidence="3 4">DSM 105466</strain>
    </source>
</reference>
<dbReference type="InterPro" id="IPR020084">
    <property type="entry name" value="NUDIX_hydrolase_CS"/>
</dbReference>
<dbReference type="PANTHER" id="PTHR43736">
    <property type="entry name" value="ADP-RIBOSE PYROPHOSPHATASE"/>
    <property type="match status" value="1"/>
</dbReference>
<dbReference type="OrthoDB" id="276276at2759"/>
<dbReference type="AlphaFoldDB" id="A0A3E2HDS5"/>
<evidence type="ECO:0000313" key="3">
    <source>
        <dbReference type="EMBL" id="RFU31303.1"/>
    </source>
</evidence>
<dbReference type="Gene3D" id="3.90.79.10">
    <property type="entry name" value="Nucleoside Triphosphate Pyrophosphohydrolase"/>
    <property type="match status" value="1"/>
</dbReference>
<evidence type="ECO:0000256" key="1">
    <source>
        <dbReference type="ARBA" id="ARBA00022801"/>
    </source>
</evidence>
<dbReference type="Pfam" id="PF00293">
    <property type="entry name" value="NUDIX"/>
    <property type="match status" value="1"/>
</dbReference>
<dbReference type="PROSITE" id="PS51462">
    <property type="entry name" value="NUDIX"/>
    <property type="match status" value="1"/>
</dbReference>
<keyword evidence="1" id="KW-0378">Hydrolase</keyword>
<keyword evidence="4" id="KW-1185">Reference proteome</keyword>
<protein>
    <recommendedName>
        <fullName evidence="2">Nudix hydrolase domain-containing protein</fullName>
    </recommendedName>
</protein>
<dbReference type="InterPro" id="IPR000086">
    <property type="entry name" value="NUDIX_hydrolase_dom"/>
</dbReference>
<gene>
    <name evidence="3" type="ORF">B7463_g5013</name>
</gene>
<dbReference type="Proteomes" id="UP000258309">
    <property type="component" value="Unassembled WGS sequence"/>
</dbReference>
<dbReference type="EMBL" id="NCSJ02000078">
    <property type="protein sequence ID" value="RFU31303.1"/>
    <property type="molecule type" value="Genomic_DNA"/>
</dbReference>
<feature type="non-terminal residue" evidence="3">
    <location>
        <position position="1"/>
    </location>
</feature>
<evidence type="ECO:0000259" key="2">
    <source>
        <dbReference type="PROSITE" id="PS51462"/>
    </source>
</evidence>
<dbReference type="SUPFAM" id="SSF55811">
    <property type="entry name" value="Nudix"/>
    <property type="match status" value="1"/>
</dbReference>
<accession>A0A3E2HDS5</accession>
<dbReference type="GO" id="GO:0016787">
    <property type="term" value="F:hydrolase activity"/>
    <property type="evidence" value="ECO:0007669"/>
    <property type="project" value="UniProtKB-KW"/>
</dbReference>
<feature type="domain" description="Nudix hydrolase" evidence="2">
    <location>
        <begin position="39"/>
        <end position="184"/>
    </location>
</feature>
<comment type="caution">
    <text evidence="3">The sequence shown here is derived from an EMBL/GenBank/DDBJ whole genome shotgun (WGS) entry which is preliminary data.</text>
</comment>